<evidence type="ECO:0000313" key="3">
    <source>
        <dbReference type="Proteomes" id="UP001219525"/>
    </source>
</evidence>
<feature type="region of interest" description="Disordered" evidence="1">
    <location>
        <begin position="134"/>
        <end position="156"/>
    </location>
</feature>
<evidence type="ECO:0000256" key="1">
    <source>
        <dbReference type="SAM" id="MobiDB-lite"/>
    </source>
</evidence>
<reference evidence="2" key="1">
    <citation type="submission" date="2023-03" db="EMBL/GenBank/DDBJ databases">
        <title>Massive genome expansion in bonnet fungi (Mycena s.s.) driven by repeated elements and novel gene families across ecological guilds.</title>
        <authorList>
            <consortium name="Lawrence Berkeley National Laboratory"/>
            <person name="Harder C.B."/>
            <person name="Miyauchi S."/>
            <person name="Viragh M."/>
            <person name="Kuo A."/>
            <person name="Thoen E."/>
            <person name="Andreopoulos B."/>
            <person name="Lu D."/>
            <person name="Skrede I."/>
            <person name="Drula E."/>
            <person name="Henrissat B."/>
            <person name="Morin E."/>
            <person name="Kohler A."/>
            <person name="Barry K."/>
            <person name="LaButti K."/>
            <person name="Morin E."/>
            <person name="Salamov A."/>
            <person name="Lipzen A."/>
            <person name="Mereny Z."/>
            <person name="Hegedus B."/>
            <person name="Baldrian P."/>
            <person name="Stursova M."/>
            <person name="Weitz H."/>
            <person name="Taylor A."/>
            <person name="Grigoriev I.V."/>
            <person name="Nagy L.G."/>
            <person name="Martin F."/>
            <person name="Kauserud H."/>
        </authorList>
    </citation>
    <scope>NUCLEOTIDE SEQUENCE</scope>
    <source>
        <strain evidence="2">9144</strain>
    </source>
</reference>
<accession>A0AAD6Y8T9</accession>
<proteinExistence type="predicted"/>
<dbReference type="AlphaFoldDB" id="A0AAD6Y8T9"/>
<name>A0AAD6Y8T9_9AGAR</name>
<organism evidence="2 3">
    <name type="scientific">Mycena pura</name>
    <dbReference type="NCBI Taxonomy" id="153505"/>
    <lineage>
        <taxon>Eukaryota</taxon>
        <taxon>Fungi</taxon>
        <taxon>Dikarya</taxon>
        <taxon>Basidiomycota</taxon>
        <taxon>Agaricomycotina</taxon>
        <taxon>Agaricomycetes</taxon>
        <taxon>Agaricomycetidae</taxon>
        <taxon>Agaricales</taxon>
        <taxon>Marasmiineae</taxon>
        <taxon>Mycenaceae</taxon>
        <taxon>Mycena</taxon>
    </lineage>
</organism>
<keyword evidence="3" id="KW-1185">Reference proteome</keyword>
<gene>
    <name evidence="2" type="ORF">GGX14DRAFT_399141</name>
</gene>
<protein>
    <submittedName>
        <fullName evidence="2">Uncharacterized protein</fullName>
    </submittedName>
</protein>
<sequence>MITLAPTTGHLLMSWLWLLTWDGKLLIVLACTVSQQLFHACPLIRFPPFRCLSLLPLSSFKPKNVTTNCRLFNLTRKFLGGRALNPAPKSCSSAIQLLVQKAVTVNWPNVADKDWTLPGKRDGQTGEDRVTYLPIAPDSPLSPTPDSDAGANVDEAGKKDPCATVVYSEETPGMCDPKLPVPKFTISTLEEDPAEQDLVGTVHWSFCVPDLVMDYEPEQRTSRAGVTRLIVVDFTAQAQVEVTRFNWLELETDTYHRREVLSTDLKSLMESLVKSNWSPFSNEASCEIFWALASHPDVPKIGPIARVMDSWDMGNVEYLMGEDSPIPVTASSKYCQRVLLVVCPYKAPVEPKSGKILKPKDAAAVAWLKQAVAQDTSLTSTIELIKSTKKGQPVQELVRWMTAIAKILSDYGRVPHRVADEFGRASGQKISKVHIGHLLSRDPNWIGEAEKVNQQRVRLVKAFDNLPKGAPRTTARLALRDYLGSDQIAGMESFGRKLTSLETEHLEVPEIAPTASSDEGL</sequence>
<evidence type="ECO:0000313" key="2">
    <source>
        <dbReference type="EMBL" id="KAJ7202760.1"/>
    </source>
</evidence>
<comment type="caution">
    <text evidence="2">The sequence shown here is derived from an EMBL/GenBank/DDBJ whole genome shotgun (WGS) entry which is preliminary data.</text>
</comment>
<dbReference type="EMBL" id="JARJCW010000053">
    <property type="protein sequence ID" value="KAJ7202760.1"/>
    <property type="molecule type" value="Genomic_DNA"/>
</dbReference>
<feature type="compositionally biased region" description="Low complexity" evidence="1">
    <location>
        <begin position="138"/>
        <end position="148"/>
    </location>
</feature>
<dbReference type="Proteomes" id="UP001219525">
    <property type="component" value="Unassembled WGS sequence"/>
</dbReference>